<dbReference type="InterPro" id="IPR037143">
    <property type="entry name" value="4-PPantetheinyl_Trfase_dom_sf"/>
</dbReference>
<dbReference type="Gene3D" id="3.90.470.20">
    <property type="entry name" value="4'-phosphopantetheinyl transferase domain"/>
    <property type="match status" value="2"/>
</dbReference>
<name>A0A646KMY7_STRJU</name>
<evidence type="ECO:0000259" key="4">
    <source>
        <dbReference type="Pfam" id="PF01648"/>
    </source>
</evidence>
<reference evidence="5 6" key="1">
    <citation type="submission" date="2019-05" db="EMBL/GenBank/DDBJ databases">
        <title>Comparative genomics and metabolomics analyses of clavulanic acid producing Streptomyces species provides insight into specialized metabolism and evolution of beta-lactam biosynthetic gene clusters.</title>
        <authorList>
            <person name="Moore M.A."/>
            <person name="Cruz-Morales P."/>
            <person name="Barona Gomez F."/>
            <person name="Kapil T."/>
        </authorList>
    </citation>
    <scope>NUCLEOTIDE SEQUENCE [LARGE SCALE GENOMIC DNA]</scope>
    <source>
        <strain evidence="5 6">NRRL 5741</strain>
    </source>
</reference>
<protein>
    <submittedName>
        <fullName evidence="5">4'-phosphopantetheinyl transferase superfamily protein</fullName>
    </submittedName>
</protein>
<dbReference type="SUPFAM" id="SSF56214">
    <property type="entry name" value="4'-phosphopantetheinyl transferase"/>
    <property type="match status" value="2"/>
</dbReference>
<dbReference type="EMBL" id="VCLA01000170">
    <property type="protein sequence ID" value="MQT03450.1"/>
    <property type="molecule type" value="Genomic_DNA"/>
</dbReference>
<accession>A0A646KMY7</accession>
<keyword evidence="6" id="KW-1185">Reference proteome</keyword>
<dbReference type="GO" id="GO:0008897">
    <property type="term" value="F:holo-[acyl-carrier-protein] synthase activity"/>
    <property type="evidence" value="ECO:0007669"/>
    <property type="project" value="InterPro"/>
</dbReference>
<evidence type="ECO:0000256" key="1">
    <source>
        <dbReference type="ARBA" id="ARBA00010990"/>
    </source>
</evidence>
<comment type="similarity">
    <text evidence="1">Belongs to the P-Pant transferase superfamily. Gsp/Sfp/HetI/AcpT family.</text>
</comment>
<keyword evidence="2 5" id="KW-0808">Transferase</keyword>
<dbReference type="InterPro" id="IPR050559">
    <property type="entry name" value="P-Pant_transferase_sf"/>
</dbReference>
<dbReference type="AlphaFoldDB" id="A0A646KMY7"/>
<feature type="region of interest" description="Disordered" evidence="3">
    <location>
        <begin position="1"/>
        <end position="20"/>
    </location>
</feature>
<comment type="caution">
    <text evidence="5">The sequence shown here is derived from an EMBL/GenBank/DDBJ whole genome shotgun (WGS) entry which is preliminary data.</text>
</comment>
<dbReference type="PANTHER" id="PTHR12215">
    <property type="entry name" value="PHOSPHOPANTETHEINE TRANSFERASE"/>
    <property type="match status" value="1"/>
</dbReference>
<dbReference type="Pfam" id="PF01648">
    <property type="entry name" value="ACPS"/>
    <property type="match status" value="1"/>
</dbReference>
<dbReference type="InterPro" id="IPR008278">
    <property type="entry name" value="4-PPantetheinyl_Trfase_dom"/>
</dbReference>
<gene>
    <name evidence="5" type="ORF">FF041_25655</name>
</gene>
<feature type="domain" description="4'-phosphopantetheinyl transferase" evidence="4">
    <location>
        <begin position="126"/>
        <end position="189"/>
    </location>
</feature>
<dbReference type="Proteomes" id="UP000419138">
    <property type="component" value="Unassembled WGS sequence"/>
</dbReference>
<dbReference type="OrthoDB" id="190168at2"/>
<dbReference type="RefSeq" id="WP_153524959.1">
    <property type="nucleotide sequence ID" value="NZ_VCLA01000170.1"/>
</dbReference>
<evidence type="ECO:0000256" key="2">
    <source>
        <dbReference type="ARBA" id="ARBA00022679"/>
    </source>
</evidence>
<proteinExistence type="inferred from homology"/>
<evidence type="ECO:0000256" key="3">
    <source>
        <dbReference type="SAM" id="MobiDB-lite"/>
    </source>
</evidence>
<sequence length="227" mass="23996">MATEPPAGRAPTTERPPGVERLWSGRVPELAADALAHRRLLDAGESARLDAFLRPSDRDAYAVAHVALRRLLGERLGRSPESVTLDREPCTHCDGPHGRPVVPGGAVHFSLSHTEGIVLIALASAPVGVDVEAVPSPKTIADIAGQLHPRERDELAALPAGDRAPAFARCWTRKESVLKAIGVGLNDGLRHPYVGTGPRPGVDPAWRLTDLETDPGYAAAVAVRTAG</sequence>
<dbReference type="GO" id="GO:0005829">
    <property type="term" value="C:cytosol"/>
    <property type="evidence" value="ECO:0007669"/>
    <property type="project" value="TreeGrafter"/>
</dbReference>
<dbReference type="GO" id="GO:0000287">
    <property type="term" value="F:magnesium ion binding"/>
    <property type="evidence" value="ECO:0007669"/>
    <property type="project" value="InterPro"/>
</dbReference>
<evidence type="ECO:0000313" key="5">
    <source>
        <dbReference type="EMBL" id="MQT03450.1"/>
    </source>
</evidence>
<organism evidence="5 6">
    <name type="scientific">Streptomyces jumonjinensis</name>
    <dbReference type="NCBI Taxonomy" id="1945"/>
    <lineage>
        <taxon>Bacteria</taxon>
        <taxon>Bacillati</taxon>
        <taxon>Actinomycetota</taxon>
        <taxon>Actinomycetes</taxon>
        <taxon>Kitasatosporales</taxon>
        <taxon>Streptomycetaceae</taxon>
        <taxon>Streptomyces</taxon>
    </lineage>
</organism>
<dbReference type="GO" id="GO:0019878">
    <property type="term" value="P:lysine biosynthetic process via aminoadipic acid"/>
    <property type="evidence" value="ECO:0007669"/>
    <property type="project" value="TreeGrafter"/>
</dbReference>
<dbReference type="PANTHER" id="PTHR12215:SF10">
    <property type="entry name" value="L-AMINOADIPATE-SEMIALDEHYDE DEHYDROGENASE-PHOSPHOPANTETHEINYL TRANSFERASE"/>
    <property type="match status" value="1"/>
</dbReference>
<evidence type="ECO:0000313" key="6">
    <source>
        <dbReference type="Proteomes" id="UP000419138"/>
    </source>
</evidence>